<evidence type="ECO:0000256" key="2">
    <source>
        <dbReference type="ARBA" id="ARBA00021639"/>
    </source>
</evidence>
<reference evidence="6 7" key="1">
    <citation type="submission" date="2020-05" db="EMBL/GenBank/DDBJ databases">
        <title>Electrophorus electricus (electric eel) genome, fEleEle1, primary haplotype.</title>
        <authorList>
            <person name="Myers G."/>
            <person name="Meyer A."/>
            <person name="Fedrigo O."/>
            <person name="Formenti G."/>
            <person name="Rhie A."/>
            <person name="Tracey A."/>
            <person name="Sims Y."/>
            <person name="Jarvis E.D."/>
        </authorList>
    </citation>
    <scope>NUCLEOTIDE SEQUENCE [LARGE SCALE GENOMIC DNA]</scope>
</reference>
<comment type="similarity">
    <text evidence="1">Belongs to the OAF family.</text>
</comment>
<evidence type="ECO:0000259" key="4">
    <source>
        <dbReference type="Pfam" id="PF14941"/>
    </source>
</evidence>
<dbReference type="PANTHER" id="PTHR13423">
    <property type="entry name" value="OUT AT FIRST"/>
    <property type="match status" value="1"/>
</dbReference>
<sequence length="275" mass="30913">MFARCLLTLSGRLALLLCALALSPTPGFSSELKVRVRLADGQVTEELLQADSQRDSVTLEFKQADGTLITFVADFKQDVKIFRALILGELERGQSQYQALCFITRLSRNEIIPSDSMARLRQKNPHTVRAAEERRATEELSMSVAVNVTRAWQISAHIHNTCSMAREAVYTREADARHWLDAGVEGSTFEVLPRAAELPGLPSCGAARDLWEPCTCSYALRLEWYPCLLKYCRSQEGGTAVRSTTYKCGIRSCSKGYNFTFYTPHKQLCLWEEES</sequence>
<evidence type="ECO:0000313" key="7">
    <source>
        <dbReference type="Proteomes" id="UP000314983"/>
    </source>
</evidence>
<dbReference type="GeneID" id="113579597"/>
<dbReference type="InterPro" id="IPR026315">
    <property type="entry name" value="Oaf"/>
</dbReference>
<feature type="domain" description="Out at first C-terminal" evidence="5">
    <location>
        <begin position="204"/>
        <end position="273"/>
    </location>
</feature>
<gene>
    <name evidence="6" type="primary">oafa</name>
</gene>
<dbReference type="InterPro" id="IPR053897">
    <property type="entry name" value="Oaf_C"/>
</dbReference>
<dbReference type="GeneTree" id="ENSGT00390000012008"/>
<evidence type="ECO:0000313" key="6">
    <source>
        <dbReference type="Ensembl" id="ENSEEEP00000053536.1"/>
    </source>
</evidence>
<keyword evidence="3" id="KW-0732">Signal</keyword>
<reference evidence="6" key="2">
    <citation type="submission" date="2025-08" db="UniProtKB">
        <authorList>
            <consortium name="Ensembl"/>
        </authorList>
    </citation>
    <scope>IDENTIFICATION</scope>
</reference>
<dbReference type="Ensembl" id="ENSEEET00000064359.1">
    <property type="protein sequence ID" value="ENSEEEP00000053536.1"/>
    <property type="gene ID" value="ENSEEEG00000027512.1"/>
</dbReference>
<evidence type="ECO:0000256" key="1">
    <source>
        <dbReference type="ARBA" id="ARBA00005786"/>
    </source>
</evidence>
<proteinExistence type="inferred from homology"/>
<dbReference type="Proteomes" id="UP000314983">
    <property type="component" value="Chromosome 15"/>
</dbReference>
<dbReference type="Pfam" id="PF22873">
    <property type="entry name" value="OAF_C"/>
    <property type="match status" value="1"/>
</dbReference>
<dbReference type="InterPro" id="IPR053894">
    <property type="entry name" value="OAF_N"/>
</dbReference>
<dbReference type="Pfam" id="PF14941">
    <property type="entry name" value="OAF_N"/>
    <property type="match status" value="1"/>
</dbReference>
<name>A0AAY5E9F3_ELEEL</name>
<dbReference type="CTD" id="571744"/>
<organism evidence="6 7">
    <name type="scientific">Electrophorus electricus</name>
    <name type="common">Electric eel</name>
    <name type="synonym">Gymnotus electricus</name>
    <dbReference type="NCBI Taxonomy" id="8005"/>
    <lineage>
        <taxon>Eukaryota</taxon>
        <taxon>Metazoa</taxon>
        <taxon>Chordata</taxon>
        <taxon>Craniata</taxon>
        <taxon>Vertebrata</taxon>
        <taxon>Euteleostomi</taxon>
        <taxon>Actinopterygii</taxon>
        <taxon>Neopterygii</taxon>
        <taxon>Teleostei</taxon>
        <taxon>Ostariophysi</taxon>
        <taxon>Gymnotiformes</taxon>
        <taxon>Gymnotoidei</taxon>
        <taxon>Gymnotidae</taxon>
        <taxon>Electrophorus</taxon>
    </lineage>
</organism>
<evidence type="ECO:0000259" key="5">
    <source>
        <dbReference type="Pfam" id="PF22873"/>
    </source>
</evidence>
<dbReference type="RefSeq" id="XP_035389816.1">
    <property type="nucleotide sequence ID" value="XM_035533923.1"/>
</dbReference>
<protein>
    <recommendedName>
        <fullName evidence="2">Out at first protein homolog</fullName>
    </recommendedName>
</protein>
<dbReference type="PANTHER" id="PTHR13423:SF2">
    <property type="entry name" value="OUT AT FIRST PROTEIN HOMOLOG"/>
    <property type="match status" value="1"/>
</dbReference>
<evidence type="ECO:0000256" key="3">
    <source>
        <dbReference type="SAM" id="SignalP"/>
    </source>
</evidence>
<reference evidence="6" key="3">
    <citation type="submission" date="2025-09" db="UniProtKB">
        <authorList>
            <consortium name="Ensembl"/>
        </authorList>
    </citation>
    <scope>IDENTIFICATION</scope>
</reference>
<accession>A0AAY5E9F3</accession>
<feature type="chain" id="PRO_5044247785" description="Out at first protein homolog" evidence="3">
    <location>
        <begin position="22"/>
        <end position="275"/>
    </location>
</feature>
<feature type="domain" description="Out at first protein BRICHOS-like" evidence="4">
    <location>
        <begin position="30"/>
        <end position="179"/>
    </location>
</feature>
<keyword evidence="7" id="KW-1185">Reference proteome</keyword>
<feature type="signal peptide" evidence="3">
    <location>
        <begin position="1"/>
        <end position="21"/>
    </location>
</feature>
<dbReference type="AlphaFoldDB" id="A0AAY5E9F3"/>